<evidence type="ECO:0000313" key="2">
    <source>
        <dbReference type="EMBL" id="KHK98990.1"/>
    </source>
</evidence>
<dbReference type="AlphaFoldDB" id="A0A0B2A7C0"/>
<evidence type="ECO:0000313" key="3">
    <source>
        <dbReference type="Proteomes" id="UP000031030"/>
    </source>
</evidence>
<feature type="transmembrane region" description="Helical" evidence="1">
    <location>
        <begin position="12"/>
        <end position="34"/>
    </location>
</feature>
<dbReference type="Proteomes" id="UP000031030">
    <property type="component" value="Unassembled WGS sequence"/>
</dbReference>
<keyword evidence="1" id="KW-0812">Transmembrane</keyword>
<sequence>MDVRGWLGGLRLSGFTVIMLGLVILAVCVLVPTVSTYVGQQQQIAALQHSVRVTKDDVAALDQERSRWNDPAYITTQARERLYYVKPGDVVYLVIDDLPAARLPQEQRAVSRSVEQTRTDWTSQLVASIAAAGTARVAVQK</sequence>
<reference evidence="2 3" key="1">
    <citation type="submission" date="2014-11" db="EMBL/GenBank/DDBJ databases">
        <title>Genome sequence of Microbacterium mangrovi MUSC 115(T).</title>
        <authorList>
            <person name="Lee L.-H."/>
        </authorList>
    </citation>
    <scope>NUCLEOTIDE SEQUENCE [LARGE SCALE GENOMIC DNA]</scope>
    <source>
        <strain evidence="2 3">MUSC 115</strain>
    </source>
</reference>
<evidence type="ECO:0000256" key="1">
    <source>
        <dbReference type="SAM" id="Phobius"/>
    </source>
</evidence>
<keyword evidence="1" id="KW-0472">Membrane</keyword>
<comment type="caution">
    <text evidence="2">The sequence shown here is derived from an EMBL/GenBank/DDBJ whole genome shotgun (WGS) entry which is preliminary data.</text>
</comment>
<keyword evidence="3" id="KW-1185">Reference proteome</keyword>
<dbReference type="STRING" id="1348253.LK09_05665"/>
<name>A0A0B2A7C0_9MICO</name>
<protein>
    <submittedName>
        <fullName evidence="2">Septum formation initiator</fullName>
    </submittedName>
</protein>
<dbReference type="EMBL" id="JTDK01000006">
    <property type="protein sequence ID" value="KHK98990.1"/>
    <property type="molecule type" value="Genomic_DNA"/>
</dbReference>
<gene>
    <name evidence="2" type="ORF">LK09_05665</name>
</gene>
<accession>A0A0B2A7C0</accession>
<proteinExistence type="predicted"/>
<organism evidence="2 3">
    <name type="scientific">Microbacterium mangrovi</name>
    <dbReference type="NCBI Taxonomy" id="1348253"/>
    <lineage>
        <taxon>Bacteria</taxon>
        <taxon>Bacillati</taxon>
        <taxon>Actinomycetota</taxon>
        <taxon>Actinomycetes</taxon>
        <taxon>Micrococcales</taxon>
        <taxon>Microbacteriaceae</taxon>
        <taxon>Microbacterium</taxon>
    </lineage>
</organism>
<dbReference type="InterPro" id="IPR007060">
    <property type="entry name" value="FtsL/DivIC"/>
</dbReference>
<keyword evidence="1" id="KW-1133">Transmembrane helix</keyword>
<dbReference type="Pfam" id="PF04977">
    <property type="entry name" value="DivIC"/>
    <property type="match status" value="1"/>
</dbReference>